<feature type="compositionally biased region" description="Low complexity" evidence="1">
    <location>
        <begin position="616"/>
        <end position="628"/>
    </location>
</feature>
<feature type="region of interest" description="Disordered" evidence="1">
    <location>
        <begin position="863"/>
        <end position="1008"/>
    </location>
</feature>
<feature type="compositionally biased region" description="Polar residues" evidence="1">
    <location>
        <begin position="501"/>
        <end position="513"/>
    </location>
</feature>
<reference evidence="2 3" key="1">
    <citation type="journal article" date="2020" name="ISME J.">
        <title>Uncovering the hidden diversity of litter-decomposition mechanisms in mushroom-forming fungi.</title>
        <authorList>
            <person name="Floudas D."/>
            <person name="Bentzer J."/>
            <person name="Ahren D."/>
            <person name="Johansson T."/>
            <person name="Persson P."/>
            <person name="Tunlid A."/>
        </authorList>
    </citation>
    <scope>NUCLEOTIDE SEQUENCE [LARGE SCALE GENOMIC DNA]</scope>
    <source>
        <strain evidence="2 3">CBS 661.87</strain>
    </source>
</reference>
<feature type="region of interest" description="Disordered" evidence="1">
    <location>
        <begin position="477"/>
        <end position="516"/>
    </location>
</feature>
<feature type="region of interest" description="Disordered" evidence="1">
    <location>
        <begin position="1085"/>
        <end position="1152"/>
    </location>
</feature>
<dbReference type="OrthoDB" id="2148418at2759"/>
<evidence type="ECO:0000313" key="2">
    <source>
        <dbReference type="EMBL" id="KAF5381007.1"/>
    </source>
</evidence>
<organism evidence="2 3">
    <name type="scientific">Tricholomella constricta</name>
    <dbReference type="NCBI Taxonomy" id="117010"/>
    <lineage>
        <taxon>Eukaryota</taxon>
        <taxon>Fungi</taxon>
        <taxon>Dikarya</taxon>
        <taxon>Basidiomycota</taxon>
        <taxon>Agaricomycotina</taxon>
        <taxon>Agaricomycetes</taxon>
        <taxon>Agaricomycetidae</taxon>
        <taxon>Agaricales</taxon>
        <taxon>Tricholomatineae</taxon>
        <taxon>Lyophyllaceae</taxon>
        <taxon>Tricholomella</taxon>
    </lineage>
</organism>
<feature type="region of interest" description="Disordered" evidence="1">
    <location>
        <begin position="1"/>
        <end position="93"/>
    </location>
</feature>
<feature type="compositionally biased region" description="Basic and acidic residues" evidence="1">
    <location>
        <begin position="691"/>
        <end position="705"/>
    </location>
</feature>
<feature type="region of interest" description="Disordered" evidence="1">
    <location>
        <begin position="291"/>
        <end position="323"/>
    </location>
</feature>
<name>A0A8H5M517_9AGAR</name>
<feature type="compositionally biased region" description="Polar residues" evidence="1">
    <location>
        <begin position="975"/>
        <end position="987"/>
    </location>
</feature>
<dbReference type="Proteomes" id="UP000565441">
    <property type="component" value="Unassembled WGS sequence"/>
</dbReference>
<feature type="compositionally biased region" description="Polar residues" evidence="1">
    <location>
        <begin position="920"/>
        <end position="933"/>
    </location>
</feature>
<sequence length="1484" mass="161069">MTTSENKRKRMDDPDDSSHCTTRTSPHLGDRARSRSDHRETSSINPLIIPNNATFASGTGIMPPAGPLPTEERRDPSRLSSEVAQDAETQARDDKKLKAYTELSSTLAKVSSTAAAAVMPTLADILLRHAQGKQRAEDNLNALSGVWNQAFELFATEISHVVDAELEGALKKIREQAGLMHKSVLLRTSTPMPTLQRTDVFSSELSATNCFKDDSRTHLTHAKENDTERKRDSKREQKRRRFSSVSPTPEAKVPQSAVKLEAGVQEILNQMKTKIDTQAQSLQELAKENNELPMSDTPNTLKHPNPPAPPSSAPEDSEADDNDAFNTAGARIHFGPLRSPEKKFGPMMARHSTLHPGNLGSPVQCYPRLSTPQPRSPSPEPMQQLLREQDTIWNQVQQNMEVTDVSLSGRETPDNEEALQDEVSSALAIKISRAHDNPSPPPIPPTALPLIDLASPSPGLPFLAFGASQLAALVDVNQSEGSTPPSSSNVSPGLSRDRSPTPLTTPNATQRGSQPDLISFESFSTPAAVFRVISPQASTSKLQSSSDNPSVDDLFLQTPSLRSSERGGSSPQVAPMVVVESTETENWKGKGKATIKAVEENKEDEPVLDSSLFPASEGSYGGSSRSSSPMTLDVTGEDVRTPTQRSTRPRRSGTPYRAADSREDHDMSDATQYSEAEEKLGENTQLLSDQESGKEDGSTRDEKKAAGTVRSIQMNSTPNSLVASPSRQRLPFSLTIPESAPTNSKPEDLPRRPFAIFPQLQLPQTPQRSTSPIRFASPSRSTAQKSAAARLQLMTMDDPNRTPARRILMAEAVAQGYVVSPLKGSRPAVGHRPGLDVPQTPYLSIPLTDSPARRIAISDATLPAAQKKQGIRFGSPFRGVSKERSGSIEPPLTAPGSKARDKGSSTPPSPPATDSSTLSRTGPSTAASTSRSDSLPFPLVSSRKEHPASIPEEIKKEGDVTMASPTKPGRVLSSPAKSSLKQATSRIPRTVKPYARPAPKASNKGKTAIMRAVKSNTEISKTTATIHKALPEIGSSSDDFKHEEPVATVRKRAPTTSTLERRRVVPEKLSPLKTRPVVVLRQVPRVAGPNIASTSKQAPLPSIAFQAKKPPQQIRRVIDRPPESQPILQAHPSQRSEPSTSTEPSQPAQAGPADEVIDIEAIGHDGTETNRPETVLAEKALPSSPNPEGDIAAPQPNIPEGVRRTTRVRKAINPTTVADVFGSSEARPPRRKATAQTSVRPVTTFMGMSATALKALTTSNTVRNQRYLAAKLETEVIRKEGARPESPAVKIRTISQRQQDEKGKQRKERAQRRARRSEDGTGYQSDEMDGRGDGHSDSGADSDEENSSPAPQRHKRGPGDEDDYQTPVRKLKRLKLGVDIGDDSREKERRVKWDRGLFTTIYLDEVKLGTRRLSKENIATKGCLAPTAKALPLDNLGNLPDSPLAELVEESVVVKKFVYDNDVEPVPEVIVVKNTRLRNKKGKS</sequence>
<gene>
    <name evidence="2" type="ORF">D9615_003934</name>
</gene>
<feature type="region of interest" description="Disordered" evidence="1">
    <location>
        <begin position="823"/>
        <end position="842"/>
    </location>
</feature>
<feature type="compositionally biased region" description="Basic and acidic residues" evidence="1">
    <location>
        <begin position="942"/>
        <end position="959"/>
    </location>
</feature>
<feature type="compositionally biased region" description="Low complexity" evidence="1">
    <location>
        <begin position="641"/>
        <end position="657"/>
    </location>
</feature>
<keyword evidence="3" id="KW-1185">Reference proteome</keyword>
<feature type="region of interest" description="Disordered" evidence="1">
    <location>
        <begin position="216"/>
        <end position="257"/>
    </location>
</feature>
<feature type="compositionally biased region" description="Low complexity" evidence="1">
    <location>
        <begin position="1132"/>
        <end position="1147"/>
    </location>
</feature>
<protein>
    <submittedName>
        <fullName evidence="2">Uncharacterized protein</fullName>
    </submittedName>
</protein>
<evidence type="ECO:0000313" key="3">
    <source>
        <dbReference type="Proteomes" id="UP000565441"/>
    </source>
</evidence>
<dbReference type="EMBL" id="JAACJP010000012">
    <property type="protein sequence ID" value="KAF5381007.1"/>
    <property type="molecule type" value="Genomic_DNA"/>
</dbReference>
<feature type="compositionally biased region" description="Basic and acidic residues" evidence="1">
    <location>
        <begin position="659"/>
        <end position="668"/>
    </location>
</feature>
<feature type="compositionally biased region" description="Polar residues" evidence="1">
    <location>
        <begin position="477"/>
        <end position="492"/>
    </location>
</feature>
<feature type="compositionally biased region" description="Polar residues" evidence="1">
    <location>
        <begin position="710"/>
        <end position="727"/>
    </location>
</feature>
<comment type="caution">
    <text evidence="2">The sequence shown here is derived from an EMBL/GenBank/DDBJ whole genome shotgun (WGS) entry which is preliminary data.</text>
</comment>
<evidence type="ECO:0000256" key="1">
    <source>
        <dbReference type="SAM" id="MobiDB-lite"/>
    </source>
</evidence>
<feature type="region of interest" description="Disordered" evidence="1">
    <location>
        <begin position="1279"/>
        <end position="1368"/>
    </location>
</feature>
<proteinExistence type="predicted"/>
<feature type="region of interest" description="Disordered" evidence="1">
    <location>
        <begin position="580"/>
        <end position="751"/>
    </location>
</feature>
<feature type="compositionally biased region" description="Basic and acidic residues" evidence="1">
    <location>
        <begin position="1328"/>
        <end position="1338"/>
    </location>
</feature>
<feature type="compositionally biased region" description="Basic and acidic residues" evidence="1">
    <location>
        <begin position="216"/>
        <end position="235"/>
    </location>
</feature>
<feature type="compositionally biased region" description="Basic residues" evidence="1">
    <location>
        <begin position="1304"/>
        <end position="1315"/>
    </location>
</feature>
<accession>A0A8H5M517</accession>
<feature type="region of interest" description="Disordered" evidence="1">
    <location>
        <begin position="1033"/>
        <end position="1067"/>
    </location>
</feature>
<feature type="compositionally biased region" description="Basic and acidic residues" evidence="1">
    <location>
        <begin position="28"/>
        <end position="41"/>
    </location>
</feature>